<sequence length="101" mass="10610">MCHLWVYSKPCPLCKLTLPYTTRQAPCGLLLKPGVFGSCFPGGAGATALYAKGSTSDVGDYSLCRCCVRALNGGGVKAPTRQVVEAEGRAFGKRGEGRVLL</sequence>
<reference evidence="1 2" key="1">
    <citation type="submission" date="2024-01" db="EMBL/GenBank/DDBJ databases">
        <title>Complete genome of Cladobotryum mycophilum ATHUM6906.</title>
        <authorList>
            <person name="Christinaki A.C."/>
            <person name="Myridakis A.I."/>
            <person name="Kouvelis V.N."/>
        </authorList>
    </citation>
    <scope>NUCLEOTIDE SEQUENCE [LARGE SCALE GENOMIC DNA]</scope>
    <source>
        <strain evidence="1 2">ATHUM6906</strain>
    </source>
</reference>
<comment type="caution">
    <text evidence="1">The sequence shown here is derived from an EMBL/GenBank/DDBJ whole genome shotgun (WGS) entry which is preliminary data.</text>
</comment>
<keyword evidence="2" id="KW-1185">Reference proteome</keyword>
<accession>A0ABR0SN69</accession>
<gene>
    <name evidence="1" type="ORF">PT974_07043</name>
</gene>
<evidence type="ECO:0000313" key="2">
    <source>
        <dbReference type="Proteomes" id="UP001338125"/>
    </source>
</evidence>
<protein>
    <recommendedName>
        <fullName evidence="3">CENP-V/GFA domain-containing protein</fullName>
    </recommendedName>
</protein>
<evidence type="ECO:0008006" key="3">
    <source>
        <dbReference type="Google" id="ProtNLM"/>
    </source>
</evidence>
<dbReference type="Proteomes" id="UP001338125">
    <property type="component" value="Unassembled WGS sequence"/>
</dbReference>
<name>A0ABR0SN69_9HYPO</name>
<proteinExistence type="predicted"/>
<dbReference type="EMBL" id="JAVFKD010000012">
    <property type="protein sequence ID" value="KAK5993609.1"/>
    <property type="molecule type" value="Genomic_DNA"/>
</dbReference>
<organism evidence="1 2">
    <name type="scientific">Cladobotryum mycophilum</name>
    <dbReference type="NCBI Taxonomy" id="491253"/>
    <lineage>
        <taxon>Eukaryota</taxon>
        <taxon>Fungi</taxon>
        <taxon>Dikarya</taxon>
        <taxon>Ascomycota</taxon>
        <taxon>Pezizomycotina</taxon>
        <taxon>Sordariomycetes</taxon>
        <taxon>Hypocreomycetidae</taxon>
        <taxon>Hypocreales</taxon>
        <taxon>Hypocreaceae</taxon>
        <taxon>Cladobotryum</taxon>
    </lineage>
</organism>
<evidence type="ECO:0000313" key="1">
    <source>
        <dbReference type="EMBL" id="KAK5993609.1"/>
    </source>
</evidence>